<evidence type="ECO:0000313" key="3">
    <source>
        <dbReference type="Proteomes" id="UP000321400"/>
    </source>
</evidence>
<dbReference type="CDD" id="cd09279">
    <property type="entry name" value="RNase_HI_like"/>
    <property type="match status" value="1"/>
</dbReference>
<evidence type="ECO:0000313" key="2">
    <source>
        <dbReference type="EMBL" id="GEN57119.1"/>
    </source>
</evidence>
<protein>
    <recommendedName>
        <fullName evidence="1">RNase H type-1 domain-containing protein</fullName>
    </recommendedName>
</protein>
<dbReference type="Gene3D" id="3.30.420.10">
    <property type="entry name" value="Ribonuclease H-like superfamily/Ribonuclease H"/>
    <property type="match status" value="1"/>
</dbReference>
<dbReference type="GO" id="GO:0003676">
    <property type="term" value="F:nucleic acid binding"/>
    <property type="evidence" value="ECO:0007669"/>
    <property type="project" value="InterPro"/>
</dbReference>
<reference evidence="2 3" key="1">
    <citation type="submission" date="2019-07" db="EMBL/GenBank/DDBJ databases">
        <title>Whole genome shotgun sequence of Halolactibacillus alkaliphilus NBRC 103919.</title>
        <authorList>
            <person name="Hosoyama A."/>
            <person name="Uohara A."/>
            <person name="Ohji S."/>
            <person name="Ichikawa N."/>
        </authorList>
    </citation>
    <scope>NUCLEOTIDE SEQUENCE [LARGE SCALE GENOMIC DNA]</scope>
    <source>
        <strain evidence="2 3">NBRC 103919</strain>
    </source>
</reference>
<dbReference type="RefSeq" id="WP_170243698.1">
    <property type="nucleotide sequence ID" value="NZ_BJYE01000019.1"/>
</dbReference>
<dbReference type="GO" id="GO:0004523">
    <property type="term" value="F:RNA-DNA hybrid ribonuclease activity"/>
    <property type="evidence" value="ECO:0007669"/>
    <property type="project" value="InterPro"/>
</dbReference>
<dbReference type="NCBIfam" id="NF005822">
    <property type="entry name" value="PRK07708.1"/>
    <property type="match status" value="1"/>
</dbReference>
<dbReference type="InterPro" id="IPR012337">
    <property type="entry name" value="RNaseH-like_sf"/>
</dbReference>
<dbReference type="PROSITE" id="PS50879">
    <property type="entry name" value="RNASE_H_1"/>
    <property type="match status" value="1"/>
</dbReference>
<gene>
    <name evidence="2" type="primary">ypeP</name>
    <name evidence="2" type="ORF">HAL01_15830</name>
</gene>
<dbReference type="InterPro" id="IPR036397">
    <property type="entry name" value="RNaseH_sf"/>
</dbReference>
<sequence length="220" mass="25535">MKYQLSYCYQLGKQKLYLTSNWVPLDVAILFMERFLSHKDYQDVQAIDETDHVYTMKQLRQEKENMAMSIHSISLYFDASFNQLSKLSGLGIVWTYRQGKRMVEKRKNLSSALPKTVNEAEYYSLFHGLEQLKQLEIAPQKIAIYGDSLVVINQLKGEWPIMDPTLSKWADDVESLLNTLNLQAVYHHIDRQHNKSADRLSKQAMAHIAIDSSNEIESED</sequence>
<dbReference type="PANTHER" id="PTHR48475:SF1">
    <property type="entry name" value="RNASE H TYPE-1 DOMAIN-CONTAINING PROTEIN"/>
    <property type="match status" value="1"/>
</dbReference>
<dbReference type="Pfam" id="PF13456">
    <property type="entry name" value="RVT_3"/>
    <property type="match status" value="1"/>
</dbReference>
<evidence type="ECO:0000259" key="1">
    <source>
        <dbReference type="PROSITE" id="PS50879"/>
    </source>
</evidence>
<dbReference type="EMBL" id="BJYE01000019">
    <property type="protein sequence ID" value="GEN57119.1"/>
    <property type="molecule type" value="Genomic_DNA"/>
</dbReference>
<accession>A0A511X2E9</accession>
<keyword evidence="3" id="KW-1185">Reference proteome</keyword>
<dbReference type="PANTHER" id="PTHR48475">
    <property type="entry name" value="RIBONUCLEASE H"/>
    <property type="match status" value="1"/>
</dbReference>
<comment type="caution">
    <text evidence="2">The sequence shown here is derived from an EMBL/GenBank/DDBJ whole genome shotgun (WGS) entry which is preliminary data.</text>
</comment>
<name>A0A511X2E9_9BACI</name>
<dbReference type="Proteomes" id="UP000321400">
    <property type="component" value="Unassembled WGS sequence"/>
</dbReference>
<dbReference type="STRING" id="442899.SAMN05720591_1195"/>
<dbReference type="InterPro" id="IPR002156">
    <property type="entry name" value="RNaseH_domain"/>
</dbReference>
<proteinExistence type="predicted"/>
<dbReference type="SUPFAM" id="SSF53098">
    <property type="entry name" value="Ribonuclease H-like"/>
    <property type="match status" value="1"/>
</dbReference>
<feature type="domain" description="RNase H type-1" evidence="1">
    <location>
        <begin position="69"/>
        <end position="206"/>
    </location>
</feature>
<organism evidence="2 3">
    <name type="scientific">Halolactibacillus alkaliphilus</name>
    <dbReference type="NCBI Taxonomy" id="442899"/>
    <lineage>
        <taxon>Bacteria</taxon>
        <taxon>Bacillati</taxon>
        <taxon>Bacillota</taxon>
        <taxon>Bacilli</taxon>
        <taxon>Bacillales</taxon>
        <taxon>Bacillaceae</taxon>
        <taxon>Halolactibacillus</taxon>
    </lineage>
</organism>
<dbReference type="AlphaFoldDB" id="A0A511X2E9"/>